<keyword evidence="11 16" id="KW-1133">Transmembrane helix</keyword>
<keyword evidence="12 16" id="KW-0472">Membrane</keyword>
<dbReference type="Gene3D" id="3.30.450.330">
    <property type="match status" value="1"/>
</dbReference>
<feature type="domain" description="Penicillin-binding protein dimerisation" evidence="18">
    <location>
        <begin position="68"/>
        <end position="220"/>
    </location>
</feature>
<dbReference type="AlphaFoldDB" id="D7DML3"/>
<reference evidence="20" key="1">
    <citation type="submission" date="2010-05" db="EMBL/GenBank/DDBJ databases">
        <title>Complete sequence of Methylotenera sp. 301.</title>
        <authorList>
            <person name="Lucas S."/>
            <person name="Copeland A."/>
            <person name="Lapidus A."/>
            <person name="Cheng J.-F."/>
            <person name="Bruce D."/>
            <person name="Goodwin L."/>
            <person name="Pitluck S."/>
            <person name="Clum A."/>
            <person name="Land M."/>
            <person name="Hauser L."/>
            <person name="Kyrpides N."/>
            <person name="Ivanova N."/>
            <person name="Chistoservova L."/>
            <person name="Kalyuzhnaya M."/>
            <person name="Woyke T."/>
        </authorList>
    </citation>
    <scope>NUCLEOTIDE SEQUENCE [LARGE SCALE GENOMIC DNA]</scope>
    <source>
        <strain evidence="20">301</strain>
    </source>
</reference>
<evidence type="ECO:0000256" key="4">
    <source>
        <dbReference type="ARBA" id="ARBA00022618"/>
    </source>
</evidence>
<feature type="active site" description="Acyl-ester intermediate" evidence="16">
    <location>
        <position position="306"/>
    </location>
</feature>
<dbReference type="RefSeq" id="WP_013149098.1">
    <property type="nucleotide sequence ID" value="NC_014207.1"/>
</dbReference>
<organism evidence="19 20">
    <name type="scientific">Methylotenera versatilis (strain 301)</name>
    <dbReference type="NCBI Taxonomy" id="666681"/>
    <lineage>
        <taxon>Bacteria</taxon>
        <taxon>Pseudomonadati</taxon>
        <taxon>Pseudomonadota</taxon>
        <taxon>Betaproteobacteria</taxon>
        <taxon>Nitrosomonadales</taxon>
        <taxon>Methylophilaceae</taxon>
        <taxon>Methylotenera</taxon>
    </lineage>
</organism>
<evidence type="ECO:0000259" key="18">
    <source>
        <dbReference type="Pfam" id="PF03717"/>
    </source>
</evidence>
<dbReference type="eggNOG" id="COG0768">
    <property type="taxonomic scope" value="Bacteria"/>
</dbReference>
<dbReference type="Gene3D" id="3.40.710.10">
    <property type="entry name" value="DD-peptidase/beta-lactamase superfamily"/>
    <property type="match status" value="1"/>
</dbReference>
<comment type="pathway">
    <text evidence="16">Cell wall biogenesis; peptidoglycan biosynthesis.</text>
</comment>
<keyword evidence="20" id="KW-1185">Reference proteome</keyword>
<evidence type="ECO:0000256" key="10">
    <source>
        <dbReference type="ARBA" id="ARBA00022984"/>
    </source>
</evidence>
<gene>
    <name evidence="16" type="primary">ftsI</name>
    <name evidence="19" type="ordered locus">M301_2428</name>
</gene>
<keyword evidence="19" id="KW-0328">Glycosyltransferase</keyword>
<keyword evidence="13 16" id="KW-0717">Septation</keyword>
<dbReference type="UniPathway" id="UPA00219"/>
<dbReference type="Gene3D" id="3.90.1310.10">
    <property type="entry name" value="Penicillin-binding protein 2a (Domain 2)"/>
    <property type="match status" value="1"/>
</dbReference>
<evidence type="ECO:0000256" key="9">
    <source>
        <dbReference type="ARBA" id="ARBA00022960"/>
    </source>
</evidence>
<dbReference type="GO" id="GO:0008658">
    <property type="term" value="F:penicillin binding"/>
    <property type="evidence" value="ECO:0007669"/>
    <property type="project" value="InterPro"/>
</dbReference>
<evidence type="ECO:0000256" key="16">
    <source>
        <dbReference type="HAMAP-Rule" id="MF_02080"/>
    </source>
</evidence>
<accession>D7DML3</accession>
<comment type="similarity">
    <text evidence="16">Belongs to the transpeptidase family. FtsI subfamily.</text>
</comment>
<dbReference type="KEGG" id="meh:M301_2428"/>
<evidence type="ECO:0000256" key="1">
    <source>
        <dbReference type="ARBA" id="ARBA00004370"/>
    </source>
</evidence>
<dbReference type="PANTHER" id="PTHR30627">
    <property type="entry name" value="PEPTIDOGLYCAN D,D-TRANSPEPTIDASE"/>
    <property type="match status" value="1"/>
</dbReference>
<dbReference type="GO" id="GO:0008360">
    <property type="term" value="P:regulation of cell shape"/>
    <property type="evidence" value="ECO:0007669"/>
    <property type="project" value="UniProtKB-KW"/>
</dbReference>
<keyword evidence="19" id="KW-0808">Transferase</keyword>
<keyword evidence="4 16" id="KW-0132">Cell division</keyword>
<dbReference type="EMBL" id="CP002056">
    <property type="protein sequence ID" value="ADI30790.1"/>
    <property type="molecule type" value="Genomic_DNA"/>
</dbReference>
<sequence>MAFRSFNRSSIAAPVVVKLPAWRRRVLLIAVLLGFVALLGRGVYLQSIHKKFLQDKGDARYSRNLVLTSQRGKITDRHGELLAISTPVESVWASPPDVVIDAAQTKQIAALLNLKPDEVKKKLANDEREFVYLKRRISPELAAKVMKLGIPGIELQREYKRYYPAGDVTAHMVGFTGPDDKGTGDRGLEGYELAMNGPLSGVDGSRRVIKDRSGHIIEDLQAVKVPQDGRDVSLALDLRIQYIAHRELVKAVEENKAAAGAAIVLDAKTGEVLAMTNVPTYNPNNPVNIKGKTRNRAIVDTFEPGSTLKPVTAAAALESGQYTPDTKIQTSPGSLTIGPATIHDSHPQGILTVAQVIQKSSNVGASKIALTLDKQFMWNVYNELGLGHVEGVGFPGEATGRLRPYKTWRPIEMATMSFGHGISLTLLQLARLYTVFANEGELRPVSLLKINEVPIGQQVFSAATANSVKDMLELVVQPGGTAVKAQVLGYRVGGKTGTAHKPGIHGYEENKYVASFVGMAPASNPRFIIAVMIDEPNNGAYYGGTVAAPVFSTIMADTLRLFAVPQDAPNNNVVLEGNAEDVKEGM</sequence>
<comment type="catalytic activity">
    <reaction evidence="16">
        <text>Preferential cleavage: (Ac)2-L-Lys-D-Ala-|-D-Ala. Also transpeptidation of peptidyl-alanyl moieties that are N-acyl substituents of D-alanine.</text>
        <dbReference type="EC" id="3.4.16.4"/>
    </reaction>
</comment>
<name>D7DML3_METV0</name>
<evidence type="ECO:0000256" key="3">
    <source>
        <dbReference type="ARBA" id="ARBA00022519"/>
    </source>
</evidence>
<keyword evidence="6 16" id="KW-0645">Protease</keyword>
<keyword evidence="5 16" id="KW-0121">Carboxypeptidase</keyword>
<evidence type="ECO:0000259" key="17">
    <source>
        <dbReference type="Pfam" id="PF00905"/>
    </source>
</evidence>
<comment type="function">
    <text evidence="16">Catalyzes cross-linking of the peptidoglycan cell wall at the division septum.</text>
</comment>
<evidence type="ECO:0000256" key="5">
    <source>
        <dbReference type="ARBA" id="ARBA00022645"/>
    </source>
</evidence>
<keyword evidence="7 16" id="KW-0812">Transmembrane</keyword>
<evidence type="ECO:0000256" key="13">
    <source>
        <dbReference type="ARBA" id="ARBA00023210"/>
    </source>
</evidence>
<dbReference type="InterPro" id="IPR037532">
    <property type="entry name" value="FtsI_transpept"/>
</dbReference>
<dbReference type="SUPFAM" id="SSF56519">
    <property type="entry name" value="Penicillin binding protein dimerisation domain"/>
    <property type="match status" value="1"/>
</dbReference>
<evidence type="ECO:0000313" key="20">
    <source>
        <dbReference type="Proteomes" id="UP000000383"/>
    </source>
</evidence>
<evidence type="ECO:0000256" key="2">
    <source>
        <dbReference type="ARBA" id="ARBA00022475"/>
    </source>
</evidence>
<keyword evidence="3 16" id="KW-0997">Cell inner membrane</keyword>
<reference evidence="19 20" key="2">
    <citation type="journal article" date="2011" name="J. Bacteriol.">
        <title>Genomes of three methylotrophs from a single niche uncover genetic and metabolic divergence of Methylophilaceae.</title>
        <authorList>
            <person name="Lapidus A."/>
            <person name="Clum A."/>
            <person name="Labutti K."/>
            <person name="Kaluzhnaya M.G."/>
            <person name="Lim S."/>
            <person name="Beck D.A."/>
            <person name="Glavina Del Rio T."/>
            <person name="Nolan M."/>
            <person name="Mavromatis K."/>
            <person name="Huntemann M."/>
            <person name="Lucas S."/>
            <person name="Lidstrom M.E."/>
            <person name="Ivanova N."/>
            <person name="Chistoserdova L."/>
        </authorList>
    </citation>
    <scope>NUCLEOTIDE SEQUENCE [LARGE SCALE GENOMIC DNA]</scope>
    <source>
        <strain evidence="19 20">301</strain>
    </source>
</reference>
<keyword evidence="14 16" id="KW-0131">Cell cycle</keyword>
<proteinExistence type="inferred from homology"/>
<dbReference type="GO" id="GO:0043093">
    <property type="term" value="P:FtsZ-dependent cytokinesis"/>
    <property type="evidence" value="ECO:0007669"/>
    <property type="project" value="UniProtKB-UniRule"/>
</dbReference>
<dbReference type="InterPro" id="IPR036138">
    <property type="entry name" value="PBP_dimer_sf"/>
</dbReference>
<dbReference type="GO" id="GO:0071555">
    <property type="term" value="P:cell wall organization"/>
    <property type="evidence" value="ECO:0007669"/>
    <property type="project" value="UniProtKB-KW"/>
</dbReference>
<dbReference type="InterPro" id="IPR050515">
    <property type="entry name" value="Beta-lactam/transpept"/>
</dbReference>
<feature type="domain" description="Penicillin-binding protein transpeptidase" evidence="17">
    <location>
        <begin position="260"/>
        <end position="555"/>
    </location>
</feature>
<dbReference type="HAMAP" id="MF_02080">
    <property type="entry name" value="FtsI_transpept"/>
    <property type="match status" value="1"/>
</dbReference>
<dbReference type="GO" id="GO:0008955">
    <property type="term" value="F:peptidoglycan glycosyltransferase activity"/>
    <property type="evidence" value="ECO:0007669"/>
    <property type="project" value="InterPro"/>
</dbReference>
<dbReference type="InterPro" id="IPR001460">
    <property type="entry name" value="PCN-bd_Tpept"/>
</dbReference>
<dbReference type="GO" id="GO:0009002">
    <property type="term" value="F:serine-type D-Ala-D-Ala carboxypeptidase activity"/>
    <property type="evidence" value="ECO:0007669"/>
    <property type="project" value="UniProtKB-UniRule"/>
</dbReference>
<dbReference type="Pfam" id="PF03717">
    <property type="entry name" value="PBP_dimer"/>
    <property type="match status" value="1"/>
</dbReference>
<evidence type="ECO:0000256" key="7">
    <source>
        <dbReference type="ARBA" id="ARBA00022692"/>
    </source>
</evidence>
<dbReference type="SUPFAM" id="SSF56601">
    <property type="entry name" value="beta-lactamase/transpeptidase-like"/>
    <property type="match status" value="1"/>
</dbReference>
<dbReference type="EC" id="3.4.16.4" evidence="16"/>
<dbReference type="Pfam" id="PF00905">
    <property type="entry name" value="Transpeptidase"/>
    <property type="match status" value="1"/>
</dbReference>
<evidence type="ECO:0000256" key="8">
    <source>
        <dbReference type="ARBA" id="ARBA00022801"/>
    </source>
</evidence>
<dbReference type="PANTHER" id="PTHR30627:SF1">
    <property type="entry name" value="PEPTIDOGLYCAN D,D-TRANSPEPTIDASE FTSI"/>
    <property type="match status" value="1"/>
</dbReference>
<keyword evidence="10 16" id="KW-0573">Peptidoglycan synthesis</keyword>
<dbReference type="InterPro" id="IPR012338">
    <property type="entry name" value="Beta-lactam/transpept-like"/>
</dbReference>
<protein>
    <recommendedName>
        <fullName evidence="16">Peptidoglycan D,D-transpeptidase FtsI</fullName>
        <ecNumber evidence="16">3.4.16.4</ecNumber>
    </recommendedName>
    <alternativeName>
        <fullName evidence="16">Penicillin-binding protein 3</fullName>
        <shortName evidence="16">PBP-3</shortName>
    </alternativeName>
</protein>
<dbReference type="GO" id="GO:0005886">
    <property type="term" value="C:plasma membrane"/>
    <property type="evidence" value="ECO:0007669"/>
    <property type="project" value="UniProtKB-UniRule"/>
</dbReference>
<dbReference type="GO" id="GO:0006508">
    <property type="term" value="P:proteolysis"/>
    <property type="evidence" value="ECO:0007669"/>
    <property type="project" value="UniProtKB-KW"/>
</dbReference>
<keyword evidence="8 16" id="KW-0378">Hydrolase</keyword>
<evidence type="ECO:0000256" key="15">
    <source>
        <dbReference type="ARBA" id="ARBA00023316"/>
    </source>
</evidence>
<keyword evidence="2 16" id="KW-1003">Cell membrane</keyword>
<evidence type="ECO:0000256" key="14">
    <source>
        <dbReference type="ARBA" id="ARBA00023306"/>
    </source>
</evidence>
<keyword evidence="9 16" id="KW-0133">Cell shape</keyword>
<dbReference type="HOGENOM" id="CLU_009289_6_2_4"/>
<comment type="subcellular location">
    <subcellularLocation>
        <location evidence="1">Membrane</location>
    </subcellularLocation>
</comment>
<evidence type="ECO:0000256" key="11">
    <source>
        <dbReference type="ARBA" id="ARBA00022989"/>
    </source>
</evidence>
<dbReference type="InterPro" id="IPR005311">
    <property type="entry name" value="PBP_dimer"/>
</dbReference>
<dbReference type="STRING" id="666681.M301_2428"/>
<dbReference type="GO" id="GO:0009252">
    <property type="term" value="P:peptidoglycan biosynthetic process"/>
    <property type="evidence" value="ECO:0007669"/>
    <property type="project" value="UniProtKB-UniRule"/>
</dbReference>
<dbReference type="Proteomes" id="UP000000383">
    <property type="component" value="Chromosome"/>
</dbReference>
<evidence type="ECO:0000256" key="6">
    <source>
        <dbReference type="ARBA" id="ARBA00022670"/>
    </source>
</evidence>
<dbReference type="OrthoDB" id="9789078at2"/>
<evidence type="ECO:0000313" key="19">
    <source>
        <dbReference type="EMBL" id="ADI30790.1"/>
    </source>
</evidence>
<dbReference type="GO" id="GO:0000917">
    <property type="term" value="P:division septum assembly"/>
    <property type="evidence" value="ECO:0007669"/>
    <property type="project" value="UniProtKB-KW"/>
</dbReference>
<keyword evidence="15 16" id="KW-0961">Cell wall biogenesis/degradation</keyword>
<evidence type="ECO:0000256" key="12">
    <source>
        <dbReference type="ARBA" id="ARBA00023136"/>
    </source>
</evidence>